<dbReference type="AlphaFoldDB" id="V6EZV9"/>
<dbReference type="EMBL" id="HG794546">
    <property type="protein sequence ID" value="CDK98749.1"/>
    <property type="molecule type" value="Genomic_DNA"/>
</dbReference>
<evidence type="ECO:0000313" key="2">
    <source>
        <dbReference type="Proteomes" id="UP000018922"/>
    </source>
</evidence>
<protein>
    <submittedName>
        <fullName evidence="1">Uncharacterized protein</fullName>
    </submittedName>
</protein>
<reference evidence="1 2" key="1">
    <citation type="journal article" date="2014" name="Genome Announc.">
        <title>Complete genome sequence of Magnetospirillum gryphiswaldense MSR-1.</title>
        <authorList>
            <person name="Wang X."/>
            <person name="Wang Q."/>
            <person name="Zhang W."/>
            <person name="Wang Y."/>
            <person name="Li L."/>
            <person name="Wen T."/>
            <person name="Zhang T."/>
            <person name="Zhang Y."/>
            <person name="Xu J."/>
            <person name="Hu J."/>
            <person name="Li S."/>
            <person name="Liu L."/>
            <person name="Liu J."/>
            <person name="Jiang W."/>
            <person name="Tian J."/>
            <person name="Li Y."/>
            <person name="Schuler D."/>
            <person name="Wang L."/>
            <person name="Li J."/>
        </authorList>
    </citation>
    <scope>NUCLEOTIDE SEQUENCE [LARGE SCALE GENOMIC DNA]</scope>
    <source>
        <strain evidence="2">DSM 6361 / JCM 21280 / NBRC 15271 / MSR-1</strain>
    </source>
</reference>
<proteinExistence type="predicted"/>
<dbReference type="STRING" id="1430440.MGMSRv2__1534"/>
<gene>
    <name evidence="1" type="ordered locus">MGMSRv2__1534</name>
</gene>
<dbReference type="Proteomes" id="UP000018922">
    <property type="component" value="Chromosome I"/>
</dbReference>
<dbReference type="HOGENOM" id="CLU_3026917_0_0_5"/>
<keyword evidence="2" id="KW-1185">Reference proteome</keyword>
<name>V6EZV9_MAGGM</name>
<evidence type="ECO:0000313" key="1">
    <source>
        <dbReference type="EMBL" id="CDK98749.1"/>
    </source>
</evidence>
<organism evidence="1 2">
    <name type="scientific">Magnetospirillum gryphiswaldense (strain DSM 6361 / JCM 21280 / NBRC 15271 / MSR-1)</name>
    <dbReference type="NCBI Taxonomy" id="431944"/>
    <lineage>
        <taxon>Bacteria</taxon>
        <taxon>Pseudomonadati</taxon>
        <taxon>Pseudomonadota</taxon>
        <taxon>Alphaproteobacteria</taxon>
        <taxon>Rhodospirillales</taxon>
        <taxon>Rhodospirillaceae</taxon>
        <taxon>Magnetospirillum</taxon>
    </lineage>
</organism>
<sequence length="55" mass="5835">MALAPICSPQYLAQLGASVENIKMMCKSLSKGNTLCYQIALPDGMGCRTSGFYSA</sequence>
<dbReference type="KEGG" id="mgy:MGMSRv2__1534"/>
<accession>V6EZV9</accession>